<evidence type="ECO:0000313" key="2">
    <source>
        <dbReference type="Proteomes" id="UP001054945"/>
    </source>
</evidence>
<dbReference type="Proteomes" id="UP001054945">
    <property type="component" value="Unassembled WGS sequence"/>
</dbReference>
<dbReference type="EMBL" id="BPLR01000937">
    <property type="protein sequence ID" value="GIY98565.1"/>
    <property type="molecule type" value="Genomic_DNA"/>
</dbReference>
<comment type="caution">
    <text evidence="1">The sequence shown here is derived from an EMBL/GenBank/DDBJ whole genome shotgun (WGS) entry which is preliminary data.</text>
</comment>
<name>A0AAV4XXF2_CAEEX</name>
<evidence type="ECO:0000313" key="1">
    <source>
        <dbReference type="EMBL" id="GIY98565.1"/>
    </source>
</evidence>
<proteinExistence type="predicted"/>
<organism evidence="1 2">
    <name type="scientific">Caerostris extrusa</name>
    <name type="common">Bark spider</name>
    <name type="synonym">Caerostris bankana</name>
    <dbReference type="NCBI Taxonomy" id="172846"/>
    <lineage>
        <taxon>Eukaryota</taxon>
        <taxon>Metazoa</taxon>
        <taxon>Ecdysozoa</taxon>
        <taxon>Arthropoda</taxon>
        <taxon>Chelicerata</taxon>
        <taxon>Arachnida</taxon>
        <taxon>Araneae</taxon>
        <taxon>Araneomorphae</taxon>
        <taxon>Entelegynae</taxon>
        <taxon>Araneoidea</taxon>
        <taxon>Araneidae</taxon>
        <taxon>Caerostris</taxon>
    </lineage>
</organism>
<dbReference type="AlphaFoldDB" id="A0AAV4XXF2"/>
<protein>
    <submittedName>
        <fullName evidence="1">Uncharacterized protein</fullName>
    </submittedName>
</protein>
<keyword evidence="2" id="KW-1185">Reference proteome</keyword>
<sequence>MKTVGSDVEFCMASGVIQLYLLLQRYKEQRMGRMKCGLCHGVQKISVYSWVDVNTNSAKQMGSNSLGM</sequence>
<gene>
    <name evidence="1" type="ORF">CEXT_247441</name>
</gene>
<accession>A0AAV4XXF2</accession>
<reference evidence="1 2" key="1">
    <citation type="submission" date="2021-06" db="EMBL/GenBank/DDBJ databases">
        <title>Caerostris extrusa draft genome.</title>
        <authorList>
            <person name="Kono N."/>
            <person name="Arakawa K."/>
        </authorList>
    </citation>
    <scope>NUCLEOTIDE SEQUENCE [LARGE SCALE GENOMIC DNA]</scope>
</reference>